<evidence type="ECO:0000256" key="2">
    <source>
        <dbReference type="ARBA" id="ARBA00023211"/>
    </source>
</evidence>
<comment type="caution">
    <text evidence="5">The sequence shown here is derived from an EMBL/GenBank/DDBJ whole genome shotgun (WGS) entry which is preliminary data.</text>
</comment>
<dbReference type="AlphaFoldDB" id="A0A4V1QUN7"/>
<comment type="cofactor">
    <cofactor evidence="4">
        <name>Mn(2+)</name>
        <dbReference type="ChEBI" id="CHEBI:29035"/>
    </cofactor>
</comment>
<dbReference type="OrthoDB" id="9779903at2"/>
<dbReference type="UniPathway" id="UPA00138"/>
<evidence type="ECO:0000313" key="5">
    <source>
        <dbReference type="EMBL" id="RXZ58070.1"/>
    </source>
</evidence>
<dbReference type="InterPro" id="IPR009164">
    <property type="entry name" value="FBPtase_class3"/>
</dbReference>
<keyword evidence="3 4" id="KW-0119">Carbohydrate metabolism</keyword>
<dbReference type="GO" id="GO:0006094">
    <property type="term" value="P:gluconeogenesis"/>
    <property type="evidence" value="ECO:0007669"/>
    <property type="project" value="UniProtKB-UniRule"/>
</dbReference>
<dbReference type="Proteomes" id="UP000291269">
    <property type="component" value="Unassembled WGS sequence"/>
</dbReference>
<dbReference type="HAMAP" id="MF_01854">
    <property type="entry name" value="FBPase_class3"/>
    <property type="match status" value="1"/>
</dbReference>
<proteinExistence type="inferred from homology"/>
<comment type="catalytic activity">
    <reaction evidence="4">
        <text>beta-D-fructose 1,6-bisphosphate + H2O = beta-D-fructose 6-phosphate + phosphate</text>
        <dbReference type="Rhea" id="RHEA:11064"/>
        <dbReference type="ChEBI" id="CHEBI:15377"/>
        <dbReference type="ChEBI" id="CHEBI:32966"/>
        <dbReference type="ChEBI" id="CHEBI:43474"/>
        <dbReference type="ChEBI" id="CHEBI:57634"/>
        <dbReference type="EC" id="3.1.3.11"/>
    </reaction>
</comment>
<dbReference type="EC" id="3.1.3.11" evidence="4"/>
<evidence type="ECO:0000256" key="1">
    <source>
        <dbReference type="ARBA" id="ARBA00022801"/>
    </source>
</evidence>
<evidence type="ECO:0000256" key="4">
    <source>
        <dbReference type="HAMAP-Rule" id="MF_01854"/>
    </source>
</evidence>
<protein>
    <recommendedName>
        <fullName evidence="4">Fructose-1,6-bisphosphatase class 3</fullName>
        <shortName evidence="4">FBPase class 3</shortName>
        <ecNumber evidence="4">3.1.3.11</ecNumber>
    </recommendedName>
    <alternativeName>
        <fullName evidence="4">D-fructose-1,6-bisphosphate 1-phosphohydrolase class 3</fullName>
    </alternativeName>
</protein>
<comment type="similarity">
    <text evidence="4">Belongs to the FBPase class 3 family.</text>
</comment>
<dbReference type="EMBL" id="SDOZ01000004">
    <property type="protein sequence ID" value="RXZ58070.1"/>
    <property type="molecule type" value="Genomic_DNA"/>
</dbReference>
<keyword evidence="6" id="KW-1185">Reference proteome</keyword>
<accession>A0A4V1QUN7</accession>
<sequence>MRMENNEQYFNEYMRVLSAKYPTFQSAAAEIINLDAILRLPKGTEHFLSDVHGEYEAFCHIMNNCSGVIREKIEALYGKVMTKSERDEFATLIYYPAAIIAEMKAKGVAELKEWYAVQLHRLLEVCKTVASKYTRSKVRKSLPRNFDYIIDELINMDRTDFNKEAYYNEIFASIIELNRAEDFIVAITDVIKRLAVDALHIVGDLFDRGENPDKIMDLLMQHHNADLQWGNHDISWMGAHMGNEACILTVVDISLKYCNIDVLEECYGISLRKLAVYAENCMDEDARFYPVETDGLDGDGDRATIAKMRKAVFFMLMKAEGQIIGRRPEYDMDDRQVLTHIDYRKGTVVLDGDEVRLNRCDFITVDPAAPLTYTAAEREVLDGLKRAFSHSEKLTRHVAFMFEKGASFKIFNDNLIFHGCIPLNADGSYMEFEGRRGKELMIYADNTVRAAYNAFLKGETDEKALDFAWYLWCGKRSPLFGREKLTTFERVYIDDEKYHKEKSNAYYRYCNDKAFCEKILRDFGIDGKYSHIVNGHVPVKKKDGESPVKAEGKLIVIDGGFCKAYHEKTGIAGYTLIYNSHGLKLCAHEPFDSVEKAIETRSDIHSEVTVFETRENRLLVRDTDIGRGISCQIDGLQALLEYFRNHRPTDC</sequence>
<gene>
    <name evidence="4" type="primary">fbp</name>
    <name evidence="5" type="ORF">ESZ91_10465</name>
</gene>
<keyword evidence="1 4" id="KW-0378">Hydrolase</keyword>
<comment type="pathway">
    <text evidence="4">Carbohydrate biosynthesis; gluconeogenesis.</text>
</comment>
<name>A0A4V1QUN7_9FIRM</name>
<reference evidence="5 6" key="1">
    <citation type="journal article" date="2019" name="Gut">
        <title>Antibiotics-induced monodominance of a novel gut bacterial order.</title>
        <authorList>
            <person name="Hildebrand F."/>
            <person name="Moitinho-Silva L."/>
            <person name="Blasche S."/>
            <person name="Jahn M.T."/>
            <person name="Gossmann T.I."/>
            <person name="Heuerta-Cepas J."/>
            <person name="Hercog R."/>
            <person name="Luetge M."/>
            <person name="Bahram M."/>
            <person name="Pryszlak A."/>
            <person name="Alves R.J."/>
            <person name="Waszak S.M."/>
            <person name="Zhu A."/>
            <person name="Ye L."/>
            <person name="Costea P.I."/>
            <person name="Aalvink S."/>
            <person name="Belzer C."/>
            <person name="Forslund S.K."/>
            <person name="Sunagawa S."/>
            <person name="Hentschel U."/>
            <person name="Merten C."/>
            <person name="Patil K.R."/>
            <person name="Benes V."/>
            <person name="Bork P."/>
        </authorList>
    </citation>
    <scope>NUCLEOTIDE SEQUENCE [LARGE SCALE GENOMIC DNA]</scope>
    <source>
        <strain evidence="5 6">HDS1380</strain>
    </source>
</reference>
<evidence type="ECO:0000313" key="6">
    <source>
        <dbReference type="Proteomes" id="UP000291269"/>
    </source>
</evidence>
<dbReference type="Pfam" id="PF06874">
    <property type="entry name" value="FBPase_2"/>
    <property type="match status" value="1"/>
</dbReference>
<dbReference type="Gene3D" id="3.60.21.10">
    <property type="match status" value="1"/>
</dbReference>
<keyword evidence="2 4" id="KW-0464">Manganese</keyword>
<dbReference type="SUPFAM" id="SSF56300">
    <property type="entry name" value="Metallo-dependent phosphatases"/>
    <property type="match status" value="2"/>
</dbReference>
<dbReference type="InterPro" id="IPR029052">
    <property type="entry name" value="Metallo-depent_PP-like"/>
</dbReference>
<organism evidence="5 6">
    <name type="scientific">Candidatus Borkfalkia ceftriaxoniphila</name>
    <dbReference type="NCBI Taxonomy" id="2508949"/>
    <lineage>
        <taxon>Bacteria</taxon>
        <taxon>Bacillati</taxon>
        <taxon>Bacillota</taxon>
        <taxon>Clostridia</taxon>
        <taxon>Christensenellales</taxon>
        <taxon>Christensenellaceae</taxon>
        <taxon>Candidatus Borkfalkia</taxon>
    </lineage>
</organism>
<evidence type="ECO:0000256" key="3">
    <source>
        <dbReference type="ARBA" id="ARBA00023277"/>
    </source>
</evidence>
<dbReference type="GO" id="GO:0042132">
    <property type="term" value="F:fructose 1,6-bisphosphate 1-phosphatase activity"/>
    <property type="evidence" value="ECO:0007669"/>
    <property type="project" value="UniProtKB-UniRule"/>
</dbReference>